<sequence length="207" mass="22297">MSMDKLDNRYDAPRPESYASEAYGLRTADQGMNDIASSSGSTSLFLGTLDDMSLLESGLYGSKDGDMVDDYYRFEAEAGQSVDPRLLSLLEFFRQLYARRQELSKKIFPGLHDEFVELSRKIREVVAAQVEGRRTRPVATLQRSLSVGSPRTPANKAGELPLRLERFKVRELTLEGVVPVQGTAPQGSNGGGGGGSGSGGGQGGASK</sequence>
<proteinExistence type="predicted"/>
<feature type="compositionally biased region" description="Gly residues" evidence="1">
    <location>
        <begin position="188"/>
        <end position="207"/>
    </location>
</feature>
<dbReference type="Proteomes" id="UP000811609">
    <property type="component" value="Chromosome 13"/>
</dbReference>
<feature type="region of interest" description="Disordered" evidence="1">
    <location>
        <begin position="178"/>
        <end position="207"/>
    </location>
</feature>
<comment type="caution">
    <text evidence="2">The sequence shown here is derived from an EMBL/GenBank/DDBJ whole genome shotgun (WGS) entry which is preliminary data.</text>
</comment>
<reference evidence="2" key="1">
    <citation type="submission" date="2020-12" db="EMBL/GenBank/DDBJ databases">
        <title>WGS assembly of Carya illinoinensis cv. Pawnee.</title>
        <authorList>
            <person name="Platts A."/>
            <person name="Shu S."/>
            <person name="Wright S."/>
            <person name="Barry K."/>
            <person name="Edger P."/>
            <person name="Pires J.C."/>
            <person name="Schmutz J."/>
        </authorList>
    </citation>
    <scope>NUCLEOTIDE SEQUENCE</scope>
    <source>
        <tissue evidence="2">Leaf</tissue>
    </source>
</reference>
<dbReference type="PANTHER" id="PTHR37725:SF1">
    <property type="match status" value="1"/>
</dbReference>
<evidence type="ECO:0000256" key="1">
    <source>
        <dbReference type="SAM" id="MobiDB-lite"/>
    </source>
</evidence>
<dbReference type="OrthoDB" id="1623146at2759"/>
<gene>
    <name evidence="2" type="ORF">CIPAW_13G036800</name>
</gene>
<dbReference type="AlphaFoldDB" id="A0A8T1NFT9"/>
<dbReference type="EMBL" id="CM031821">
    <property type="protein sequence ID" value="KAG6630696.1"/>
    <property type="molecule type" value="Genomic_DNA"/>
</dbReference>
<evidence type="ECO:0000313" key="3">
    <source>
        <dbReference type="Proteomes" id="UP000811609"/>
    </source>
</evidence>
<protein>
    <submittedName>
        <fullName evidence="2">Uncharacterized protein</fullName>
    </submittedName>
</protein>
<accession>A0A8T1NFT9</accession>
<dbReference type="PANTHER" id="PTHR37725">
    <property type="match status" value="1"/>
</dbReference>
<name>A0A8T1NFT9_CARIL</name>
<evidence type="ECO:0000313" key="2">
    <source>
        <dbReference type="EMBL" id="KAG6630696.1"/>
    </source>
</evidence>
<keyword evidence="3" id="KW-1185">Reference proteome</keyword>
<organism evidence="2 3">
    <name type="scientific">Carya illinoinensis</name>
    <name type="common">Pecan</name>
    <dbReference type="NCBI Taxonomy" id="32201"/>
    <lineage>
        <taxon>Eukaryota</taxon>
        <taxon>Viridiplantae</taxon>
        <taxon>Streptophyta</taxon>
        <taxon>Embryophyta</taxon>
        <taxon>Tracheophyta</taxon>
        <taxon>Spermatophyta</taxon>
        <taxon>Magnoliopsida</taxon>
        <taxon>eudicotyledons</taxon>
        <taxon>Gunneridae</taxon>
        <taxon>Pentapetalae</taxon>
        <taxon>rosids</taxon>
        <taxon>fabids</taxon>
        <taxon>Fagales</taxon>
        <taxon>Juglandaceae</taxon>
        <taxon>Carya</taxon>
    </lineage>
</organism>